<gene>
    <name evidence="6" type="ORF">KOF26_04695</name>
</gene>
<comment type="caution">
    <text evidence="6">The sequence shown here is derived from an EMBL/GenBank/DDBJ whole genome shotgun (WGS) entry which is preliminary data.</text>
</comment>
<evidence type="ECO:0000259" key="5">
    <source>
        <dbReference type="PROSITE" id="PS50893"/>
    </source>
</evidence>
<accession>A0ABS6BFT7</accession>
<evidence type="ECO:0000313" key="6">
    <source>
        <dbReference type="EMBL" id="MBU3077158.1"/>
    </source>
</evidence>
<keyword evidence="2" id="KW-0813">Transport</keyword>
<dbReference type="InterPro" id="IPR003593">
    <property type="entry name" value="AAA+_ATPase"/>
</dbReference>
<dbReference type="PROSITE" id="PS50893">
    <property type="entry name" value="ABC_TRANSPORTER_2"/>
    <property type="match status" value="1"/>
</dbReference>
<dbReference type="Proteomes" id="UP000776276">
    <property type="component" value="Unassembled WGS sequence"/>
</dbReference>
<dbReference type="InterPro" id="IPR015860">
    <property type="entry name" value="ABC_transpr_TagH-like"/>
</dbReference>
<evidence type="ECO:0000256" key="1">
    <source>
        <dbReference type="ARBA" id="ARBA00005417"/>
    </source>
</evidence>
<comment type="similarity">
    <text evidence="1">Belongs to the ABC transporter superfamily.</text>
</comment>
<proteinExistence type="inferred from homology"/>
<dbReference type="RefSeq" id="WP_216320883.1">
    <property type="nucleotide sequence ID" value="NZ_JAHKRT010000002.1"/>
</dbReference>
<sequence length="226" mass="25044">MITFENVSKTYHIRRFSKQVLKDVSFRIAPGESVGICGGNGAGKSTLMRLIAGIETPTTGTVTRDMTTSWPIGYASCFQSSLTGADNCRFIARIYGMPIEPLLAYVEDFAQLGAYFYQPINTYSAGMTARLAFGVSLAIDFDCYLVDEVTSAGDARFRQRCQEELTRRRDNGTLVMISHDFGVLREYCSRGAVLFDGVLTFYDTIDEAVAVHEELQLRPVHIRAAA</sequence>
<organism evidence="6 7">
    <name type="scientific">Sphingomonas quercus</name>
    <dbReference type="NCBI Taxonomy" id="2842451"/>
    <lineage>
        <taxon>Bacteria</taxon>
        <taxon>Pseudomonadati</taxon>
        <taxon>Pseudomonadota</taxon>
        <taxon>Alphaproteobacteria</taxon>
        <taxon>Sphingomonadales</taxon>
        <taxon>Sphingomonadaceae</taxon>
        <taxon>Sphingomonas</taxon>
    </lineage>
</organism>
<dbReference type="PANTHER" id="PTHR46743">
    <property type="entry name" value="TEICHOIC ACIDS EXPORT ATP-BINDING PROTEIN TAGH"/>
    <property type="match status" value="1"/>
</dbReference>
<dbReference type="CDD" id="cd03220">
    <property type="entry name" value="ABC_KpsT_Wzt"/>
    <property type="match status" value="1"/>
</dbReference>
<feature type="domain" description="ABC transporter" evidence="5">
    <location>
        <begin position="2"/>
        <end position="221"/>
    </location>
</feature>
<dbReference type="InterPro" id="IPR003439">
    <property type="entry name" value="ABC_transporter-like_ATP-bd"/>
</dbReference>
<evidence type="ECO:0000256" key="2">
    <source>
        <dbReference type="ARBA" id="ARBA00022448"/>
    </source>
</evidence>
<reference evidence="6 7" key="1">
    <citation type="submission" date="2021-06" db="EMBL/GenBank/DDBJ databases">
        <title>Sphingomonas sp. XMGL2, whole genome shotgun sequencing project.</title>
        <authorList>
            <person name="Zhao G."/>
            <person name="Shen L."/>
        </authorList>
    </citation>
    <scope>NUCLEOTIDE SEQUENCE [LARGE SCALE GENOMIC DNA]</scope>
    <source>
        <strain evidence="6 7">XMGL2</strain>
    </source>
</reference>
<dbReference type="PANTHER" id="PTHR46743:SF2">
    <property type="entry name" value="TEICHOIC ACIDS EXPORT ATP-BINDING PROTEIN TAGH"/>
    <property type="match status" value="1"/>
</dbReference>
<evidence type="ECO:0000256" key="3">
    <source>
        <dbReference type="ARBA" id="ARBA00022741"/>
    </source>
</evidence>
<evidence type="ECO:0000256" key="4">
    <source>
        <dbReference type="ARBA" id="ARBA00022840"/>
    </source>
</evidence>
<dbReference type="SMART" id="SM00382">
    <property type="entry name" value="AAA"/>
    <property type="match status" value="1"/>
</dbReference>
<keyword evidence="3" id="KW-0547">Nucleotide-binding</keyword>
<dbReference type="GO" id="GO:0005524">
    <property type="term" value="F:ATP binding"/>
    <property type="evidence" value="ECO:0007669"/>
    <property type="project" value="UniProtKB-KW"/>
</dbReference>
<protein>
    <submittedName>
        <fullName evidence="6">ABC transporter ATP-binding protein</fullName>
    </submittedName>
</protein>
<dbReference type="Pfam" id="PF00005">
    <property type="entry name" value="ABC_tran"/>
    <property type="match status" value="1"/>
</dbReference>
<keyword evidence="4 6" id="KW-0067">ATP-binding</keyword>
<dbReference type="InterPro" id="IPR050683">
    <property type="entry name" value="Bact_Polysacc_Export_ATP-bd"/>
</dbReference>
<evidence type="ECO:0000313" key="7">
    <source>
        <dbReference type="Proteomes" id="UP000776276"/>
    </source>
</evidence>
<keyword evidence="7" id="KW-1185">Reference proteome</keyword>
<name>A0ABS6BFT7_9SPHN</name>
<dbReference type="EMBL" id="JAHKRT010000002">
    <property type="protein sequence ID" value="MBU3077158.1"/>
    <property type="molecule type" value="Genomic_DNA"/>
</dbReference>